<reference evidence="2 3" key="1">
    <citation type="journal article" date="2016" name="Microbes Environ.">
        <title>Phylogenetically diverse aerobic anoxygenic phototrophic bacteria isolated from epilithic biofilms in Tama river, Japan.</title>
        <authorList>
            <person name="Hirose S."/>
            <person name="Matsuura K."/>
            <person name="Haruta S."/>
        </authorList>
    </citation>
    <scope>NUCLEOTIDE SEQUENCE [LARGE SCALE GENOMIC DNA]</scope>
    <source>
        <strain evidence="2 3">S08</strain>
    </source>
</reference>
<dbReference type="InterPro" id="IPR023631">
    <property type="entry name" value="Amidase_dom"/>
</dbReference>
<evidence type="ECO:0000313" key="2">
    <source>
        <dbReference type="EMBL" id="BDG70492.1"/>
    </source>
</evidence>
<name>A0ABM7XYF8_9PROT</name>
<accession>A0ABM7XYF8</accession>
<dbReference type="PROSITE" id="PS00571">
    <property type="entry name" value="AMIDASES"/>
    <property type="match status" value="1"/>
</dbReference>
<dbReference type="EMBL" id="AP025637">
    <property type="protein sequence ID" value="BDG70492.1"/>
    <property type="molecule type" value="Genomic_DNA"/>
</dbReference>
<organism evidence="2 3">
    <name type="scientific">Roseomonas fluvialis</name>
    <dbReference type="NCBI Taxonomy" id="1750527"/>
    <lineage>
        <taxon>Bacteria</taxon>
        <taxon>Pseudomonadati</taxon>
        <taxon>Pseudomonadota</taxon>
        <taxon>Alphaproteobacteria</taxon>
        <taxon>Acetobacterales</taxon>
        <taxon>Roseomonadaceae</taxon>
        <taxon>Roseomonas</taxon>
    </lineage>
</organism>
<keyword evidence="3" id="KW-1185">Reference proteome</keyword>
<dbReference type="InterPro" id="IPR036928">
    <property type="entry name" value="AS_sf"/>
</dbReference>
<proteinExistence type="predicted"/>
<dbReference type="InterPro" id="IPR000120">
    <property type="entry name" value="Amidase"/>
</dbReference>
<evidence type="ECO:0000259" key="1">
    <source>
        <dbReference type="Pfam" id="PF01425"/>
    </source>
</evidence>
<sequence>MIGAKAARARIAQRDGAIRAYVHIGDSAYGGSGLLAGLALAVKDTIDVAGWPTEANCRLFRGRIAREDAAVVARLRALGAVPLGKVSTWELGAGTGEVQELALAPPPAHPFVRGAFVGGSSSGSAVAVAARMADVALGGDTGGSVRCPAAACGVVGLKPSAGLLPRDGVLAHSGTLDHVGLIGGDAMLLARVVTFLGASLHEAPRYPRIAVIRAWDRETHPDVAAALSLASQHLADAGANLIEAEAPIGIDSARTLVSTIALPESAALHGNVLAAPVGMVSEGLRAWLRPGLAIDQVARKAAMAQRAALTATVDALLANCDAILCAGHLHRLPDASDEAACIAYCLASPNCVFNLTGHPALSVPAGIDGRGRPIGLQLVGAMGADAALLRIAALIQEPSWDENLGLGF</sequence>
<dbReference type="PANTHER" id="PTHR11895">
    <property type="entry name" value="TRANSAMIDASE"/>
    <property type="match status" value="1"/>
</dbReference>
<dbReference type="RefSeq" id="WP_244457821.1">
    <property type="nucleotide sequence ID" value="NZ_AP025637.1"/>
</dbReference>
<dbReference type="SUPFAM" id="SSF75304">
    <property type="entry name" value="Amidase signature (AS) enzymes"/>
    <property type="match status" value="1"/>
</dbReference>
<gene>
    <name evidence="2" type="ORF">Rmf_04210</name>
</gene>
<protein>
    <submittedName>
        <fullName evidence="2">Glutamyl-tRNA(Gln) amidotransferase</fullName>
    </submittedName>
</protein>
<dbReference type="PANTHER" id="PTHR11895:SF67">
    <property type="entry name" value="AMIDASE DOMAIN-CONTAINING PROTEIN"/>
    <property type="match status" value="1"/>
</dbReference>
<dbReference type="InterPro" id="IPR020556">
    <property type="entry name" value="Amidase_CS"/>
</dbReference>
<evidence type="ECO:0000313" key="3">
    <source>
        <dbReference type="Proteomes" id="UP000831327"/>
    </source>
</evidence>
<dbReference type="Proteomes" id="UP000831327">
    <property type="component" value="Chromosome"/>
</dbReference>
<feature type="domain" description="Amidase" evidence="1">
    <location>
        <begin position="30"/>
        <end position="389"/>
    </location>
</feature>
<dbReference type="Gene3D" id="3.90.1300.10">
    <property type="entry name" value="Amidase signature (AS) domain"/>
    <property type="match status" value="1"/>
</dbReference>
<dbReference type="Pfam" id="PF01425">
    <property type="entry name" value="Amidase"/>
    <property type="match status" value="1"/>
</dbReference>